<accession>A0A0B4FDK6</accession>
<dbReference type="HOGENOM" id="CLU_000288_34_7_1"/>
<dbReference type="SUPFAM" id="SSF52540">
    <property type="entry name" value="P-loop containing nucleoside triphosphate hydrolases"/>
    <property type="match status" value="1"/>
</dbReference>
<sequence length="785" mass="87247">MSTPKDATLTENANSVTPRLAPSENGSVAEKKGKWTAALHTLSDEERRLFKNLDAEKPALGILQDVLAATLKKKEDCLRKRRKVRIPGRDIVIRDVLDKLSAWVTMFISIGDIIVQYDPVHAALPWAAVRFVLEVAYIRSAISPAQAPPVSDLNEARNAKGFLTNFALSLDVYPQLFEAVETLHTNVLKFLGYLLRYFGSSTIARHLKSIVVSKKDIEAKFQPIEKSWRRVDEPSRLATAEKNEEESADHLEAIQDGLERETRGRILKAISTIPYPVQHKTARKMRLERSGAWLLRSKAFLDWRSESLSSVLWLHGIPGSGKTKLTSLVVDELVQTNKVAYFYCIRSPAEPHRVRKVVLELLGEYPAVTIILDALDEVNYKERQMLIDVLSRWIQKSPNLLKIFISCRDNYDIVLQLAESPNIYIDADENAEDIASFMQAAYFGLFIIPSSSTARLICGFVGLSFGFGPRCHSKLQRTFVIGLGKLPPTLEGSYWEIYNTILESGRRASKLAICTFQWLLYGQKVITADNFVAIASASLRIEEPDGETRRSDSLEAITTGEILDVCANLVVLRNGVFVLAHLSVREFLEGLTARSVDTMIAARGNDAIAAACLQLFLTGTEAAYDELQEPAVADSPRDTRNTQSPIEEVMDSPTGTKVPQSDDAAESTTAEPALKKDGNDSIDDSSTPGAEDYQSKATVKAKPPEHKPIHVKIATKMINSDDPHALTYSCVYWTQHVQASKELRTKHPLTVLLTEFLVNAKDSKKATISFQAWHALATVSNDPSK</sequence>
<evidence type="ECO:0000256" key="2">
    <source>
        <dbReference type="SAM" id="MobiDB-lite"/>
    </source>
</evidence>
<evidence type="ECO:0000313" key="5">
    <source>
        <dbReference type="EMBL" id="KID65972.1"/>
    </source>
</evidence>
<dbReference type="EMBL" id="AZNF01000006">
    <property type="protein sequence ID" value="KID65972.1"/>
    <property type="molecule type" value="Genomic_DNA"/>
</dbReference>
<evidence type="ECO:0000313" key="6">
    <source>
        <dbReference type="Proteomes" id="UP000031186"/>
    </source>
</evidence>
<dbReference type="PANTHER" id="PTHR10039">
    <property type="entry name" value="AMELOGENIN"/>
    <property type="match status" value="1"/>
</dbReference>
<evidence type="ECO:0000256" key="1">
    <source>
        <dbReference type="ARBA" id="ARBA00022737"/>
    </source>
</evidence>
<reference evidence="5 6" key="1">
    <citation type="journal article" date="2014" name="Proc. Natl. Acad. Sci. U.S.A.">
        <title>Trajectory and genomic determinants of fungal-pathogen speciation and host adaptation.</title>
        <authorList>
            <person name="Hu X."/>
            <person name="Xiao G."/>
            <person name="Zheng P."/>
            <person name="Shang Y."/>
            <person name="Su Y."/>
            <person name="Zhang X."/>
            <person name="Liu X."/>
            <person name="Zhan S."/>
            <person name="St Leger R.J."/>
            <person name="Wang C."/>
        </authorList>
    </citation>
    <scope>NUCLEOTIDE SEQUENCE [LARGE SCALE GENOMIC DNA]</scope>
    <source>
        <strain evidence="5 6">ARSEF 549</strain>
    </source>
</reference>
<dbReference type="InterPro" id="IPR056125">
    <property type="entry name" value="DUF7708"/>
</dbReference>
<dbReference type="Pfam" id="PF24883">
    <property type="entry name" value="NPHP3_N"/>
    <property type="match status" value="1"/>
</dbReference>
<comment type="caution">
    <text evidence="5">The sequence shown here is derived from an EMBL/GenBank/DDBJ whole genome shotgun (WGS) entry which is preliminary data.</text>
</comment>
<gene>
    <name evidence="5" type="ORF">MAN_05631</name>
</gene>
<dbReference type="InterPro" id="IPR027417">
    <property type="entry name" value="P-loop_NTPase"/>
</dbReference>
<evidence type="ECO:0000259" key="3">
    <source>
        <dbReference type="Pfam" id="PF24809"/>
    </source>
</evidence>
<proteinExistence type="predicted"/>
<feature type="region of interest" description="Disordered" evidence="2">
    <location>
        <begin position="1"/>
        <end position="31"/>
    </location>
</feature>
<feature type="domain" description="Nephrocystin 3-like N-terminal" evidence="4">
    <location>
        <begin position="290"/>
        <end position="361"/>
    </location>
</feature>
<evidence type="ECO:0008006" key="7">
    <source>
        <dbReference type="Google" id="ProtNLM"/>
    </source>
</evidence>
<keyword evidence="1" id="KW-0677">Repeat</keyword>
<dbReference type="AlphaFoldDB" id="A0A0B4FDK6"/>
<dbReference type="Proteomes" id="UP000031186">
    <property type="component" value="Unassembled WGS sequence"/>
</dbReference>
<feature type="non-terminal residue" evidence="5">
    <location>
        <position position="1"/>
    </location>
</feature>
<dbReference type="OrthoDB" id="4870739at2759"/>
<organism evidence="5 6">
    <name type="scientific">Metarhizium anisopliae (strain ARSEF 549)</name>
    <dbReference type="NCBI Taxonomy" id="3151832"/>
    <lineage>
        <taxon>Eukaryota</taxon>
        <taxon>Fungi</taxon>
        <taxon>Dikarya</taxon>
        <taxon>Ascomycota</taxon>
        <taxon>Pezizomycotina</taxon>
        <taxon>Sordariomycetes</taxon>
        <taxon>Hypocreomycetidae</taxon>
        <taxon>Hypocreales</taxon>
        <taxon>Clavicipitaceae</taxon>
        <taxon>Metarhizium</taxon>
    </lineage>
</organism>
<keyword evidence="6" id="KW-1185">Reference proteome</keyword>
<feature type="compositionally biased region" description="Polar residues" evidence="2">
    <location>
        <begin position="1"/>
        <end position="17"/>
    </location>
</feature>
<evidence type="ECO:0000259" key="4">
    <source>
        <dbReference type="Pfam" id="PF24883"/>
    </source>
</evidence>
<feature type="domain" description="DUF7708" evidence="3">
    <location>
        <begin position="96"/>
        <end position="237"/>
    </location>
</feature>
<dbReference type="InterPro" id="IPR056884">
    <property type="entry name" value="NPHP3-like_N"/>
</dbReference>
<dbReference type="Pfam" id="PF24809">
    <property type="entry name" value="DUF7708"/>
    <property type="match status" value="1"/>
</dbReference>
<feature type="region of interest" description="Disordered" evidence="2">
    <location>
        <begin position="628"/>
        <end position="708"/>
    </location>
</feature>
<name>A0A0B4FDK6_METAF</name>
<dbReference type="VEuPathDB" id="FungiDB:MAN_05631"/>
<protein>
    <recommendedName>
        <fullName evidence="7">NACHT domain-containing protein</fullName>
    </recommendedName>
</protein>